<reference evidence="3" key="1">
    <citation type="journal article" date="2014" name="Science">
        <title>Ancient hybridizations among the ancestral genomes of bread wheat.</title>
        <authorList>
            <consortium name="International Wheat Genome Sequencing Consortium,"/>
            <person name="Marcussen T."/>
            <person name="Sandve S.R."/>
            <person name="Heier L."/>
            <person name="Spannagl M."/>
            <person name="Pfeifer M."/>
            <person name="Jakobsen K.S."/>
            <person name="Wulff B.B."/>
            <person name="Steuernagel B."/>
            <person name="Mayer K.F."/>
            <person name="Olsen O.A."/>
        </authorList>
    </citation>
    <scope>NUCLEOTIDE SEQUENCE [LARGE SCALE GENOMIC DNA]</scope>
    <source>
        <strain evidence="3">cv. AL8/78</strain>
    </source>
</reference>
<reference evidence="3" key="2">
    <citation type="journal article" date="2017" name="Nat. Plants">
        <title>The Aegilops tauschii genome reveals multiple impacts of transposons.</title>
        <authorList>
            <person name="Zhao G."/>
            <person name="Zou C."/>
            <person name="Li K."/>
            <person name="Wang K."/>
            <person name="Li T."/>
            <person name="Gao L."/>
            <person name="Zhang X."/>
            <person name="Wang H."/>
            <person name="Yang Z."/>
            <person name="Liu X."/>
            <person name="Jiang W."/>
            <person name="Mao L."/>
            <person name="Kong X."/>
            <person name="Jiao Y."/>
            <person name="Jia J."/>
        </authorList>
    </citation>
    <scope>NUCLEOTIDE SEQUENCE [LARGE SCALE GENOMIC DNA]</scope>
    <source>
        <strain evidence="3">cv. AL8/78</strain>
    </source>
</reference>
<reference evidence="2" key="4">
    <citation type="submission" date="2019-03" db="UniProtKB">
        <authorList>
            <consortium name="EnsemblPlants"/>
        </authorList>
    </citation>
    <scope>IDENTIFICATION</scope>
</reference>
<name>A0A453EYW6_AEGTS</name>
<evidence type="ECO:0000313" key="3">
    <source>
        <dbReference type="Proteomes" id="UP000015105"/>
    </source>
</evidence>
<evidence type="ECO:0000259" key="1">
    <source>
        <dbReference type="PROSITE" id="PS50878"/>
    </source>
</evidence>
<dbReference type="EnsemblPlants" id="AET3Gv20521000.2">
    <property type="protein sequence ID" value="AET3Gv20521000.2"/>
    <property type="gene ID" value="AET3Gv20521000"/>
</dbReference>
<dbReference type="Proteomes" id="UP000015105">
    <property type="component" value="Chromosome 3D"/>
</dbReference>
<dbReference type="PANTHER" id="PTHR33116">
    <property type="entry name" value="REVERSE TRANSCRIPTASE ZINC-BINDING DOMAIN-CONTAINING PROTEIN-RELATED-RELATED"/>
    <property type="match status" value="1"/>
</dbReference>
<feature type="domain" description="Reverse transcriptase" evidence="1">
    <location>
        <begin position="1"/>
        <end position="101"/>
    </location>
</feature>
<reference evidence="2" key="5">
    <citation type="journal article" date="2021" name="G3 (Bethesda)">
        <title>Aegilops tauschii genome assembly Aet v5.0 features greater sequence contiguity and improved annotation.</title>
        <authorList>
            <person name="Wang L."/>
            <person name="Zhu T."/>
            <person name="Rodriguez J.C."/>
            <person name="Deal K.R."/>
            <person name="Dubcovsky J."/>
            <person name="McGuire P.E."/>
            <person name="Lux T."/>
            <person name="Spannagl M."/>
            <person name="Mayer K.F.X."/>
            <person name="Baldrich P."/>
            <person name="Meyers B.C."/>
            <person name="Huo N."/>
            <person name="Gu Y.Q."/>
            <person name="Zhou H."/>
            <person name="Devos K.M."/>
            <person name="Bennetzen J.L."/>
            <person name="Unver T."/>
            <person name="Budak H."/>
            <person name="Gulick P.J."/>
            <person name="Galiba G."/>
            <person name="Kalapos B."/>
            <person name="Nelson D.R."/>
            <person name="Li P."/>
            <person name="You F.M."/>
            <person name="Luo M.C."/>
            <person name="Dvorak J."/>
        </authorList>
    </citation>
    <scope>NUCLEOTIDE SEQUENCE [LARGE SCALE GENOMIC DNA]</scope>
    <source>
        <strain evidence="2">cv. AL8/78</strain>
    </source>
</reference>
<dbReference type="Gramene" id="AET3Gv20521000.2">
    <property type="protein sequence ID" value="AET3Gv20521000.2"/>
    <property type="gene ID" value="AET3Gv20521000"/>
</dbReference>
<dbReference type="PANTHER" id="PTHR33116:SF87">
    <property type="entry name" value="OS01G0158850 PROTEIN"/>
    <property type="match status" value="1"/>
</dbReference>
<accession>A0A453EYW6</accession>
<reference evidence="2" key="3">
    <citation type="journal article" date="2017" name="Nature">
        <title>Genome sequence of the progenitor of the wheat D genome Aegilops tauschii.</title>
        <authorList>
            <person name="Luo M.C."/>
            <person name="Gu Y.Q."/>
            <person name="Puiu D."/>
            <person name="Wang H."/>
            <person name="Twardziok S.O."/>
            <person name="Deal K.R."/>
            <person name="Huo N."/>
            <person name="Zhu T."/>
            <person name="Wang L."/>
            <person name="Wang Y."/>
            <person name="McGuire P.E."/>
            <person name="Liu S."/>
            <person name="Long H."/>
            <person name="Ramasamy R.K."/>
            <person name="Rodriguez J.C."/>
            <person name="Van S.L."/>
            <person name="Yuan L."/>
            <person name="Wang Z."/>
            <person name="Xia Z."/>
            <person name="Xiao L."/>
            <person name="Anderson O.D."/>
            <person name="Ouyang S."/>
            <person name="Liang Y."/>
            <person name="Zimin A.V."/>
            <person name="Pertea G."/>
            <person name="Qi P."/>
            <person name="Bennetzen J.L."/>
            <person name="Dai X."/>
            <person name="Dawson M.W."/>
            <person name="Muller H.G."/>
            <person name="Kugler K."/>
            <person name="Rivarola-Duarte L."/>
            <person name="Spannagl M."/>
            <person name="Mayer K.F.X."/>
            <person name="Lu F.H."/>
            <person name="Bevan M.W."/>
            <person name="Leroy P."/>
            <person name="Li P."/>
            <person name="You F.M."/>
            <person name="Sun Q."/>
            <person name="Liu Z."/>
            <person name="Lyons E."/>
            <person name="Wicker T."/>
            <person name="Salzberg S.L."/>
            <person name="Devos K.M."/>
            <person name="Dvorak J."/>
        </authorList>
    </citation>
    <scope>NUCLEOTIDE SEQUENCE [LARGE SCALE GENOMIC DNA]</scope>
    <source>
        <strain evidence="2">cv. AL8/78</strain>
    </source>
</reference>
<proteinExistence type="predicted"/>
<dbReference type="AlphaFoldDB" id="A0A453EYW6"/>
<dbReference type="PROSITE" id="PS50878">
    <property type="entry name" value="RT_POL"/>
    <property type="match status" value="1"/>
</dbReference>
<protein>
    <recommendedName>
        <fullName evidence="1">Reverse transcriptase domain-containing protein</fullName>
    </recommendedName>
</protein>
<keyword evidence="3" id="KW-1185">Reference proteome</keyword>
<sequence length="308" mass="35265">MLNEAMRNHLIQPPLQHNSAADFPIVQYADDTVLVAQADLRQVQHIKNLLLHYAEFSGLQINYAKSTLISINTAHEKMLELSALLGCKIGCWPHTYLGLPLSSAKPKVQDFMPMLKRIENRLLSCSTMLSTGDKLTLLKSVFTSMPTFFMCTLMIPKTVLKQINSYLMNCFWRKYGTQDRGMVLIAWEKVCLPKSHGGLGVLDLQAHNQVLLVKFLHKFLNREDIPWVNIVWEAYYQDSLPGDRLIGSFWWRAILKLLPTFKAHTRCKAGRGDTILFWSDKWLNMPLNTQFPELHSFAINAYITLAQA</sequence>
<dbReference type="InterPro" id="IPR000477">
    <property type="entry name" value="RT_dom"/>
</dbReference>
<organism evidence="2 3">
    <name type="scientific">Aegilops tauschii subsp. strangulata</name>
    <name type="common">Goatgrass</name>
    <dbReference type="NCBI Taxonomy" id="200361"/>
    <lineage>
        <taxon>Eukaryota</taxon>
        <taxon>Viridiplantae</taxon>
        <taxon>Streptophyta</taxon>
        <taxon>Embryophyta</taxon>
        <taxon>Tracheophyta</taxon>
        <taxon>Spermatophyta</taxon>
        <taxon>Magnoliopsida</taxon>
        <taxon>Liliopsida</taxon>
        <taxon>Poales</taxon>
        <taxon>Poaceae</taxon>
        <taxon>BOP clade</taxon>
        <taxon>Pooideae</taxon>
        <taxon>Triticodae</taxon>
        <taxon>Triticeae</taxon>
        <taxon>Triticinae</taxon>
        <taxon>Aegilops</taxon>
    </lineage>
</organism>
<evidence type="ECO:0000313" key="2">
    <source>
        <dbReference type="EnsemblPlants" id="AET3Gv20521000.2"/>
    </source>
</evidence>
<dbReference type="STRING" id="200361.A0A453EYW6"/>